<keyword evidence="1" id="KW-0863">Zinc-finger</keyword>
<dbReference type="PROSITE" id="PS00028">
    <property type="entry name" value="ZINC_FINGER_C2H2_1"/>
    <property type="match status" value="1"/>
</dbReference>
<dbReference type="EMBL" id="JBFXLU010000205">
    <property type="protein sequence ID" value="KAL2835421.1"/>
    <property type="molecule type" value="Genomic_DNA"/>
</dbReference>
<dbReference type="SMART" id="SM00355">
    <property type="entry name" value="ZnF_C2H2"/>
    <property type="match status" value="2"/>
</dbReference>
<reference evidence="3 4" key="1">
    <citation type="submission" date="2024-07" db="EMBL/GenBank/DDBJ databases">
        <title>Section-level genome sequencing and comparative genomics of Aspergillus sections Usti and Cavernicolus.</title>
        <authorList>
            <consortium name="Lawrence Berkeley National Laboratory"/>
            <person name="Nybo J.L."/>
            <person name="Vesth T.C."/>
            <person name="Theobald S."/>
            <person name="Frisvad J.C."/>
            <person name="Larsen T.O."/>
            <person name="Kjaerboelling I."/>
            <person name="Rothschild-Mancinelli K."/>
            <person name="Lyhne E.K."/>
            <person name="Kogle M.E."/>
            <person name="Barry K."/>
            <person name="Clum A."/>
            <person name="Na H."/>
            <person name="Ledsgaard L."/>
            <person name="Lin J."/>
            <person name="Lipzen A."/>
            <person name="Kuo A."/>
            <person name="Riley R."/>
            <person name="Mondo S."/>
            <person name="Labutti K."/>
            <person name="Haridas S."/>
            <person name="Pangalinan J."/>
            <person name="Salamov A.A."/>
            <person name="Simmons B.A."/>
            <person name="Magnuson J.K."/>
            <person name="Chen J."/>
            <person name="Drula E."/>
            <person name="Henrissat B."/>
            <person name="Wiebenga A."/>
            <person name="Lubbers R.J."/>
            <person name="Gomes A.C."/>
            <person name="Makela M.R."/>
            <person name="Stajich J."/>
            <person name="Grigoriev I.V."/>
            <person name="Mortensen U.H."/>
            <person name="De Vries R.P."/>
            <person name="Baker S.E."/>
            <person name="Andersen M.R."/>
        </authorList>
    </citation>
    <scope>NUCLEOTIDE SEQUENCE [LARGE SCALE GENOMIC DNA]</scope>
    <source>
        <strain evidence="3 4">CBS 123904</strain>
    </source>
</reference>
<gene>
    <name evidence="3" type="ORF">BJY01DRAFT_252658</name>
</gene>
<sequence>MARPQQTPTYRGIDMTQYPVYQPEWVQDGSASLFENTTISTSSPLNSGPPAAAAPLYFHVPAPNLHSTFQHQAIQLQSTQPHPPSALLNINSGRVPERTMLGPNGLATGPLALGTVAPTPGTRPPAILKCEWHGCTYRGTFSRPGQLRRHVNTKHISPGSFVCPVTECGRSFNRKDNLGAHMQRVHPEN</sequence>
<keyword evidence="1" id="KW-0479">Metal-binding</keyword>
<dbReference type="InterPro" id="IPR013087">
    <property type="entry name" value="Znf_C2H2_type"/>
</dbReference>
<evidence type="ECO:0000259" key="2">
    <source>
        <dbReference type="PROSITE" id="PS50157"/>
    </source>
</evidence>
<accession>A0ABR4J6A0</accession>
<protein>
    <recommendedName>
        <fullName evidence="2">C2H2-type domain-containing protein</fullName>
    </recommendedName>
</protein>
<dbReference type="SUPFAM" id="SSF57667">
    <property type="entry name" value="beta-beta-alpha zinc fingers"/>
    <property type="match status" value="1"/>
</dbReference>
<keyword evidence="1" id="KW-0862">Zinc</keyword>
<keyword evidence="4" id="KW-1185">Reference proteome</keyword>
<dbReference type="Pfam" id="PF00096">
    <property type="entry name" value="zf-C2H2"/>
    <property type="match status" value="1"/>
</dbReference>
<dbReference type="PROSITE" id="PS50157">
    <property type="entry name" value="ZINC_FINGER_C2H2_2"/>
    <property type="match status" value="1"/>
</dbReference>
<feature type="domain" description="C2H2-type" evidence="2">
    <location>
        <begin position="161"/>
        <end position="189"/>
    </location>
</feature>
<evidence type="ECO:0000256" key="1">
    <source>
        <dbReference type="PROSITE-ProRule" id="PRU00042"/>
    </source>
</evidence>
<dbReference type="InterPro" id="IPR036236">
    <property type="entry name" value="Znf_C2H2_sf"/>
</dbReference>
<evidence type="ECO:0000313" key="4">
    <source>
        <dbReference type="Proteomes" id="UP001610446"/>
    </source>
</evidence>
<proteinExistence type="predicted"/>
<name>A0ABR4J6A0_9EURO</name>
<evidence type="ECO:0000313" key="3">
    <source>
        <dbReference type="EMBL" id="KAL2835421.1"/>
    </source>
</evidence>
<organism evidence="3 4">
    <name type="scientific">Aspergillus pseudoustus</name>
    <dbReference type="NCBI Taxonomy" id="1810923"/>
    <lineage>
        <taxon>Eukaryota</taxon>
        <taxon>Fungi</taxon>
        <taxon>Dikarya</taxon>
        <taxon>Ascomycota</taxon>
        <taxon>Pezizomycotina</taxon>
        <taxon>Eurotiomycetes</taxon>
        <taxon>Eurotiomycetidae</taxon>
        <taxon>Eurotiales</taxon>
        <taxon>Aspergillaceae</taxon>
        <taxon>Aspergillus</taxon>
        <taxon>Aspergillus subgen. Nidulantes</taxon>
    </lineage>
</organism>
<dbReference type="Gene3D" id="3.30.160.60">
    <property type="entry name" value="Classic Zinc Finger"/>
    <property type="match status" value="2"/>
</dbReference>
<comment type="caution">
    <text evidence="3">The sequence shown here is derived from an EMBL/GenBank/DDBJ whole genome shotgun (WGS) entry which is preliminary data.</text>
</comment>
<dbReference type="Proteomes" id="UP001610446">
    <property type="component" value="Unassembled WGS sequence"/>
</dbReference>